<comment type="caution">
    <text evidence="2">The sequence shown here is derived from an EMBL/GenBank/DDBJ whole genome shotgun (WGS) entry which is preliminary data.</text>
</comment>
<gene>
    <name evidence="2" type="ORF">EH243_11515</name>
</gene>
<evidence type="ECO:0008006" key="4">
    <source>
        <dbReference type="Google" id="ProtNLM"/>
    </source>
</evidence>
<accession>A0A430KQ21</accession>
<dbReference type="EMBL" id="RQXW01000009">
    <property type="protein sequence ID" value="RTE65562.1"/>
    <property type="molecule type" value="Genomic_DNA"/>
</dbReference>
<proteinExistence type="predicted"/>
<reference evidence="2 3" key="1">
    <citation type="submission" date="2018-11" db="EMBL/GenBank/DDBJ databases">
        <title>The draft genome sequence of Amphritea opalescens ANRC-JH13T.</title>
        <authorList>
            <person name="Fang Z."/>
            <person name="Zhang Y."/>
            <person name="Han X."/>
        </authorList>
    </citation>
    <scope>NUCLEOTIDE SEQUENCE [LARGE SCALE GENOMIC DNA]</scope>
    <source>
        <strain evidence="2 3">ANRC-JH13</strain>
    </source>
</reference>
<dbReference type="Proteomes" id="UP000283087">
    <property type="component" value="Unassembled WGS sequence"/>
</dbReference>
<evidence type="ECO:0000313" key="3">
    <source>
        <dbReference type="Proteomes" id="UP000283087"/>
    </source>
</evidence>
<dbReference type="AlphaFoldDB" id="A0A430KQ21"/>
<name>A0A430KQ21_9GAMM</name>
<dbReference type="OrthoDB" id="7366224at2"/>
<keyword evidence="3" id="KW-1185">Reference proteome</keyword>
<feature type="compositionally biased region" description="Basic and acidic residues" evidence="1">
    <location>
        <begin position="285"/>
        <end position="300"/>
    </location>
</feature>
<dbReference type="RefSeq" id="WP_126158815.1">
    <property type="nucleotide sequence ID" value="NZ_RQXW01000009.1"/>
</dbReference>
<organism evidence="2 3">
    <name type="scientific">Amphritea opalescens</name>
    <dbReference type="NCBI Taxonomy" id="2490544"/>
    <lineage>
        <taxon>Bacteria</taxon>
        <taxon>Pseudomonadati</taxon>
        <taxon>Pseudomonadota</taxon>
        <taxon>Gammaproteobacteria</taxon>
        <taxon>Oceanospirillales</taxon>
        <taxon>Oceanospirillaceae</taxon>
        <taxon>Amphritea</taxon>
    </lineage>
</organism>
<sequence length="319" mass="34671">MFNLSSIPLLLNSGLSQQSGSQASAVPTESSLENLSQSLSAVNNVAATEQTYSLSERFSRDDSFSLSLTTQDGDQVEITFSSETSYQSEYVQSGGNGEQEQRYSIDKAQSSEFGFSVTGELDADELDAIASLVQDLSSLAANFFNGDLQTAMQQAGDLSFDTSELAQMDLSMQQSMEYRAVEQYRAVQSLGENSVAAPQQALTPFIEQLQGLVDSSQTYIESAASVSMSLLVTLVEHDFRFTDADEVEQGAMKENLARLNDQIHNGERSDHTEANESEQASTQGHKHDADESRGTRHDATEPTNSIYQADTVDQADITA</sequence>
<feature type="region of interest" description="Disordered" evidence="1">
    <location>
        <begin position="266"/>
        <end position="319"/>
    </location>
</feature>
<evidence type="ECO:0000256" key="1">
    <source>
        <dbReference type="SAM" id="MobiDB-lite"/>
    </source>
</evidence>
<evidence type="ECO:0000313" key="2">
    <source>
        <dbReference type="EMBL" id="RTE65562.1"/>
    </source>
</evidence>
<protein>
    <recommendedName>
        <fullName evidence="4">DUF5610 domain-containing protein</fullName>
    </recommendedName>
</protein>